<dbReference type="STRING" id="572480.Arnit_2550"/>
<keyword evidence="1" id="KW-0472">Membrane</keyword>
<dbReference type="Gene3D" id="3.40.50.2000">
    <property type="entry name" value="Glycogen Phosphorylase B"/>
    <property type="match status" value="2"/>
</dbReference>
<dbReference type="GO" id="GO:0016757">
    <property type="term" value="F:glycosyltransferase activity"/>
    <property type="evidence" value="ECO:0007669"/>
    <property type="project" value="InterPro"/>
</dbReference>
<keyword evidence="3" id="KW-0808">Transferase</keyword>
<dbReference type="PANTHER" id="PTHR12526:SF630">
    <property type="entry name" value="GLYCOSYLTRANSFERASE"/>
    <property type="match status" value="1"/>
</dbReference>
<feature type="transmembrane region" description="Helical" evidence="1">
    <location>
        <begin position="73"/>
        <end position="94"/>
    </location>
</feature>
<keyword evidence="4" id="KW-1185">Reference proteome</keyword>
<dbReference type="InterPro" id="IPR001296">
    <property type="entry name" value="Glyco_trans_1"/>
</dbReference>
<dbReference type="PANTHER" id="PTHR12526">
    <property type="entry name" value="GLYCOSYLTRANSFERASE"/>
    <property type="match status" value="1"/>
</dbReference>
<dbReference type="SUPFAM" id="SSF53756">
    <property type="entry name" value="UDP-Glycosyltransferase/glycogen phosphorylase"/>
    <property type="match status" value="1"/>
</dbReference>
<reference evidence="3 4" key="1">
    <citation type="journal article" date="2010" name="Stand. Genomic Sci.">
        <title>Complete genome sequence of Arcobacter nitrofigilis type strain (CI).</title>
        <authorList>
            <person name="Pati A."/>
            <person name="Gronow S."/>
            <person name="Lapidus A."/>
            <person name="Copeland A."/>
            <person name="Glavina Del Rio T."/>
            <person name="Nolan M."/>
            <person name="Lucas S."/>
            <person name="Tice H."/>
            <person name="Cheng J.F."/>
            <person name="Han C."/>
            <person name="Chertkov O."/>
            <person name="Bruce D."/>
            <person name="Tapia R."/>
            <person name="Goodwin L."/>
            <person name="Pitluck S."/>
            <person name="Liolios K."/>
            <person name="Ivanova N."/>
            <person name="Mavromatis K."/>
            <person name="Chen A."/>
            <person name="Palaniappan K."/>
            <person name="Land M."/>
            <person name="Hauser L."/>
            <person name="Chang Y.J."/>
            <person name="Jeffries C.D."/>
            <person name="Detter J.C."/>
            <person name="Rohde M."/>
            <person name="Goker M."/>
            <person name="Bristow J."/>
            <person name="Eisen J.A."/>
            <person name="Markowitz V."/>
            <person name="Hugenholtz P."/>
            <person name="Klenk H.P."/>
            <person name="Kyrpides N.C."/>
        </authorList>
    </citation>
    <scope>NUCLEOTIDE SEQUENCE [LARGE SCALE GENOMIC DNA]</scope>
    <source>
        <strain evidence="4">ATCC 33309 / DSM 7299 / CCUG 15893 / LMG 7604 / NCTC 12251 / CI</strain>
    </source>
</reference>
<dbReference type="OrthoDB" id="267270at2"/>
<dbReference type="Proteomes" id="UP000000939">
    <property type="component" value="Chromosome"/>
</dbReference>
<dbReference type="AlphaFoldDB" id="D5V6C9"/>
<gene>
    <name evidence="3" type="ordered locus">Arnit_2550</name>
</gene>
<feature type="domain" description="Glycosyl transferase family 1" evidence="2">
    <location>
        <begin position="211"/>
        <end position="370"/>
    </location>
</feature>
<organism evidence="3 4">
    <name type="scientific">Arcobacter nitrofigilis (strain ATCC 33309 / DSM 7299 / CCUG 15893 / LMG 7604 / NCTC 12251 / CI)</name>
    <name type="common">Campylobacter nitrofigilis</name>
    <dbReference type="NCBI Taxonomy" id="572480"/>
    <lineage>
        <taxon>Bacteria</taxon>
        <taxon>Pseudomonadati</taxon>
        <taxon>Campylobacterota</taxon>
        <taxon>Epsilonproteobacteria</taxon>
        <taxon>Campylobacterales</taxon>
        <taxon>Arcobacteraceae</taxon>
        <taxon>Arcobacter</taxon>
    </lineage>
</organism>
<dbReference type="eggNOG" id="COG0438">
    <property type="taxonomic scope" value="Bacteria"/>
</dbReference>
<dbReference type="Pfam" id="PF00534">
    <property type="entry name" value="Glycos_transf_1"/>
    <property type="match status" value="1"/>
</dbReference>
<evidence type="ECO:0000259" key="2">
    <source>
        <dbReference type="Pfam" id="PF00534"/>
    </source>
</evidence>
<dbReference type="HOGENOM" id="CLU_695681_0_0_7"/>
<evidence type="ECO:0000313" key="4">
    <source>
        <dbReference type="Proteomes" id="UP000000939"/>
    </source>
</evidence>
<protein>
    <submittedName>
        <fullName evidence="3">Glycosyl transferase group 1</fullName>
    </submittedName>
</protein>
<keyword evidence="1" id="KW-0812">Transmembrane</keyword>
<evidence type="ECO:0000313" key="3">
    <source>
        <dbReference type="EMBL" id="ADG94199.1"/>
    </source>
</evidence>
<dbReference type="EMBL" id="CP001999">
    <property type="protein sequence ID" value="ADG94199.1"/>
    <property type="molecule type" value="Genomic_DNA"/>
</dbReference>
<accession>D5V6C9</accession>
<sequence length="396" mass="45806">MKIEVLNIVPSDYDELVKKNVTHQILQRNEGGFFSKVYSLHFGKRNLKKELSENNILYQFGWKIFNLNMSNKLYKIIGAFCIIFKLIFFSIVIRKSNIKVIRAQDPYIMGLIGLIYSKVFTLPLVVSIHADYNKAFEIGGAKLSFTIFGSRKYAKLLEHFILKNADLILPFRDHIKKCILDDYNDLDVNKIKVFPIGISFDDFDNYAFVDIRKKFNISYNKKIISFVGRLSKENYISDMIEVIKIISYRDDFIFLIVGDGLENENIKNIVKKYNLEHLILFTGFQDQRIVSNIRKISNVCLALMGGSSLIESCAAKRPVISYNVEWHYELVQNGKTGFLIDEHDITNVAEKILYLFDNEKIANELGANARTLAFSKNNILYTTSIKKDIYIKLLND</sequence>
<evidence type="ECO:0000256" key="1">
    <source>
        <dbReference type="SAM" id="Phobius"/>
    </source>
</evidence>
<proteinExistence type="predicted"/>
<dbReference type="CAZy" id="GT4">
    <property type="family name" value="Glycosyltransferase Family 4"/>
</dbReference>
<feature type="transmembrane region" description="Helical" evidence="1">
    <location>
        <begin position="106"/>
        <end position="126"/>
    </location>
</feature>
<name>D5V6C9_ARCNC</name>
<dbReference type="KEGG" id="ant:Arnit_2550"/>
<dbReference type="RefSeq" id="WP_013136344.1">
    <property type="nucleotide sequence ID" value="NC_014166.1"/>
</dbReference>
<keyword evidence="1" id="KW-1133">Transmembrane helix</keyword>